<name>W7XII8_TETTS</name>
<dbReference type="Proteomes" id="UP000009168">
    <property type="component" value="Unassembled WGS sequence"/>
</dbReference>
<dbReference type="KEGG" id="tet:TTHERM_000522788"/>
<sequence>MQQQKIFIQPDFIFIKRFQSRKCMHILPLNNKITSQLHLFLTFLLLQQIFLRLFQSNKFIVLKRNFCKKNQFYKVFLSEINK</sequence>
<dbReference type="InParanoid" id="W7XII8"/>
<evidence type="ECO:0000313" key="2">
    <source>
        <dbReference type="Proteomes" id="UP000009168"/>
    </source>
</evidence>
<keyword evidence="2" id="KW-1185">Reference proteome</keyword>
<dbReference type="RefSeq" id="XP_012652781.1">
    <property type="nucleotide sequence ID" value="XM_012797327.1"/>
</dbReference>
<reference evidence="2" key="1">
    <citation type="journal article" date="2006" name="PLoS Biol.">
        <title>Macronuclear genome sequence of the ciliate Tetrahymena thermophila, a model eukaryote.</title>
        <authorList>
            <person name="Eisen J.A."/>
            <person name="Coyne R.S."/>
            <person name="Wu M."/>
            <person name="Wu D."/>
            <person name="Thiagarajan M."/>
            <person name="Wortman J.R."/>
            <person name="Badger J.H."/>
            <person name="Ren Q."/>
            <person name="Amedeo P."/>
            <person name="Jones K.M."/>
            <person name="Tallon L.J."/>
            <person name="Delcher A.L."/>
            <person name="Salzberg S.L."/>
            <person name="Silva J.C."/>
            <person name="Haas B.J."/>
            <person name="Majoros W.H."/>
            <person name="Farzad M."/>
            <person name="Carlton J.M."/>
            <person name="Smith R.K. Jr."/>
            <person name="Garg J."/>
            <person name="Pearlman R.E."/>
            <person name="Karrer K.M."/>
            <person name="Sun L."/>
            <person name="Manning G."/>
            <person name="Elde N.C."/>
            <person name="Turkewitz A.P."/>
            <person name="Asai D.J."/>
            <person name="Wilkes D.E."/>
            <person name="Wang Y."/>
            <person name="Cai H."/>
            <person name="Collins K."/>
            <person name="Stewart B.A."/>
            <person name="Lee S.R."/>
            <person name="Wilamowska K."/>
            <person name="Weinberg Z."/>
            <person name="Ruzzo W.L."/>
            <person name="Wloga D."/>
            <person name="Gaertig J."/>
            <person name="Frankel J."/>
            <person name="Tsao C.-C."/>
            <person name="Gorovsky M.A."/>
            <person name="Keeling P.J."/>
            <person name="Waller R.F."/>
            <person name="Patron N.J."/>
            <person name="Cherry J.M."/>
            <person name="Stover N.A."/>
            <person name="Krieger C.J."/>
            <person name="del Toro C."/>
            <person name="Ryder H.F."/>
            <person name="Williamson S.C."/>
            <person name="Barbeau R.A."/>
            <person name="Hamilton E.P."/>
            <person name="Orias E."/>
        </authorList>
    </citation>
    <scope>NUCLEOTIDE SEQUENCE [LARGE SCALE GENOMIC DNA]</scope>
    <source>
        <strain evidence="2">SB210</strain>
    </source>
</reference>
<gene>
    <name evidence="1" type="ORF">TTHERM_000522788</name>
</gene>
<organism evidence="1 2">
    <name type="scientific">Tetrahymena thermophila (strain SB210)</name>
    <dbReference type="NCBI Taxonomy" id="312017"/>
    <lineage>
        <taxon>Eukaryota</taxon>
        <taxon>Sar</taxon>
        <taxon>Alveolata</taxon>
        <taxon>Ciliophora</taxon>
        <taxon>Intramacronucleata</taxon>
        <taxon>Oligohymenophorea</taxon>
        <taxon>Hymenostomatida</taxon>
        <taxon>Tetrahymenina</taxon>
        <taxon>Tetrahymenidae</taxon>
        <taxon>Tetrahymena</taxon>
    </lineage>
</organism>
<evidence type="ECO:0000313" key="1">
    <source>
        <dbReference type="EMBL" id="EWS74691.1"/>
    </source>
</evidence>
<protein>
    <submittedName>
        <fullName evidence="1">Uncharacterized protein</fullName>
    </submittedName>
</protein>
<dbReference type="AlphaFoldDB" id="W7XII8"/>
<proteinExistence type="predicted"/>
<dbReference type="EMBL" id="GG662717">
    <property type="protein sequence ID" value="EWS74691.1"/>
    <property type="molecule type" value="Genomic_DNA"/>
</dbReference>
<dbReference type="GeneID" id="24439380"/>
<accession>W7XII8</accession>